<evidence type="ECO:0000256" key="2">
    <source>
        <dbReference type="ARBA" id="ARBA00022448"/>
    </source>
</evidence>
<comment type="subcellular location">
    <subcellularLocation>
        <location evidence="7">Cell membrane</location>
        <topology evidence="7">Peripheral membrane protein</topology>
    </subcellularLocation>
    <subcellularLocation>
        <location evidence="1">Membrane</location>
    </subcellularLocation>
</comment>
<dbReference type="Proteomes" id="UP000471300">
    <property type="component" value="Unassembled WGS sequence"/>
</dbReference>
<name>A0A089QF03_9LACO</name>
<comment type="similarity">
    <text evidence="7">Belongs to the ATPase delta chain family.</text>
</comment>
<dbReference type="GO" id="GO:0005886">
    <property type="term" value="C:plasma membrane"/>
    <property type="evidence" value="ECO:0007669"/>
    <property type="project" value="UniProtKB-SubCell"/>
</dbReference>
<dbReference type="EMBL" id="CP020858">
    <property type="protein sequence ID" value="ARU19529.1"/>
    <property type="molecule type" value="Genomic_DNA"/>
</dbReference>
<proteinExistence type="inferred from homology"/>
<dbReference type="PRINTS" id="PR00125">
    <property type="entry name" value="ATPASEDELTA"/>
</dbReference>
<dbReference type="GO" id="GO:0046933">
    <property type="term" value="F:proton-transporting ATP synthase activity, rotational mechanism"/>
    <property type="evidence" value="ECO:0007669"/>
    <property type="project" value="UniProtKB-UniRule"/>
</dbReference>
<evidence type="ECO:0000313" key="12">
    <source>
        <dbReference type="Proteomes" id="UP000029488"/>
    </source>
</evidence>
<evidence type="ECO:0000256" key="7">
    <source>
        <dbReference type="HAMAP-Rule" id="MF_01416"/>
    </source>
</evidence>
<sequence>MKLDNETIVHRYGKALFELAEEMKIRNKFHSELQEYKKVLQNEPQLKVFMSSNQISPEAKLKIMEILKKDSSKLMTNLLDMLYDYGRITSLEGIIDEFDRLNDEFEKTVRASVITAIELDEERKQKLASSFANVVGAKKVIIDPIVDPGIIGGVILKSESYIYDGSIKTKIARIKRLLLK</sequence>
<accession>A0A089QF03</accession>
<dbReference type="KEGG" id="lsj:LSJ_0644"/>
<dbReference type="SUPFAM" id="SSF47928">
    <property type="entry name" value="N-terminal domain of the delta subunit of the F1F0-ATP synthase"/>
    <property type="match status" value="1"/>
</dbReference>
<dbReference type="OMA" id="MVDNIQD"/>
<keyword evidence="8" id="KW-0378">Hydrolase</keyword>
<dbReference type="Proteomes" id="UP000470980">
    <property type="component" value="Unassembled WGS sequence"/>
</dbReference>
<keyword evidence="7" id="KW-1003">Cell membrane</keyword>
<dbReference type="Proteomes" id="UP000029488">
    <property type="component" value="Chromosome"/>
</dbReference>
<evidence type="ECO:0000313" key="8">
    <source>
        <dbReference type="EMBL" id="AIR10338.1"/>
    </source>
</evidence>
<dbReference type="GO" id="GO:0045259">
    <property type="term" value="C:proton-transporting ATP synthase complex"/>
    <property type="evidence" value="ECO:0007669"/>
    <property type="project" value="UniProtKB-KW"/>
</dbReference>
<keyword evidence="3 7" id="KW-0375">Hydrogen ion transport</keyword>
<comment type="function">
    <text evidence="7">This protein is part of the stalk that links CF(0) to CF(1). It either transmits conformational changes from CF(0) to CF(1) or is implicated in proton conduction.</text>
</comment>
<dbReference type="EMBL" id="CP007646">
    <property type="protein sequence ID" value="AIR10338.1"/>
    <property type="molecule type" value="Genomic_DNA"/>
</dbReference>
<evidence type="ECO:0000313" key="14">
    <source>
        <dbReference type="Proteomes" id="UP000470980"/>
    </source>
</evidence>
<evidence type="ECO:0000256" key="5">
    <source>
        <dbReference type="ARBA" id="ARBA00023136"/>
    </source>
</evidence>
<keyword evidence="6 7" id="KW-0066">ATP synthesis</keyword>
<dbReference type="Gene3D" id="1.10.520.20">
    <property type="entry name" value="N-terminal domain of the delta subunit of the F1F0-ATP synthase"/>
    <property type="match status" value="1"/>
</dbReference>
<dbReference type="NCBIfam" id="TIGR01145">
    <property type="entry name" value="ATP_synt_delta"/>
    <property type="match status" value="1"/>
</dbReference>
<evidence type="ECO:0000313" key="10">
    <source>
        <dbReference type="EMBL" id="MYY72195.1"/>
    </source>
</evidence>
<reference evidence="8 12" key="1">
    <citation type="journal article" date="2014" name="BMC Genomics">
        <title>Unusual genome complexity in Lactobacillus salivarius JCM1046.</title>
        <authorList>
            <person name="Raftis E.J."/>
            <person name="Forde B.M."/>
            <person name="Claesson M.J."/>
            <person name="O'Toole P.W."/>
        </authorList>
    </citation>
    <scope>NUCLEOTIDE SEQUENCE [LARGE SCALE GENOMIC DNA]</scope>
    <source>
        <strain evidence="8 12">JCM1046</strain>
    </source>
</reference>
<evidence type="ECO:0000256" key="1">
    <source>
        <dbReference type="ARBA" id="ARBA00004370"/>
    </source>
</evidence>
<dbReference type="InterPro" id="IPR026015">
    <property type="entry name" value="ATP_synth_OSCP/delta_N_sf"/>
</dbReference>
<dbReference type="PANTHER" id="PTHR11910">
    <property type="entry name" value="ATP SYNTHASE DELTA CHAIN"/>
    <property type="match status" value="1"/>
</dbReference>
<comment type="function">
    <text evidence="7">F(1)F(0) ATP synthase produces ATP from ADP in the presence of a proton or sodium gradient. F-type ATPases consist of two structural domains, F(1) containing the extramembraneous catalytic core and F(0) containing the membrane proton channel, linked together by a central stalk and a peripheral stalk. During catalysis, ATP synthesis in the catalytic domain of F(1) is coupled via a rotary mechanism of the central stalk subunits to proton translocation.</text>
</comment>
<dbReference type="Pfam" id="PF00213">
    <property type="entry name" value="OSCP"/>
    <property type="match status" value="1"/>
</dbReference>
<reference evidence="14 15" key="3">
    <citation type="journal article" date="2020" name="Food Funct.">
        <title>Screening of Lactobacillus salivarius strains from the feces of Chinese populations and the evaluation of their effects against intestinal inflammation in mice.</title>
        <authorList>
            <person name="Zhai Q."/>
            <person name="Shen X."/>
            <person name="Cen S."/>
            <person name="Zhang C."/>
            <person name="Tian F."/>
            <person name="Zhao J."/>
            <person name="Zhang H."/>
            <person name="Xue Y."/>
            <person name="Chen W."/>
        </authorList>
    </citation>
    <scope>NUCLEOTIDE SEQUENCE [LARGE SCALE GENOMIC DNA]</scope>
    <source>
        <strain evidence="11 15">FZJTZ28M4.scaf</strain>
        <strain evidence="10 14">FZJTZ9M6.scaf</strain>
    </source>
</reference>
<reference evidence="9 13" key="2">
    <citation type="submission" date="2017-04" db="EMBL/GenBank/DDBJ databases">
        <title>Complete genome sequence of Lactobacillus salivarius ZLS006, a probiotic strain isolated from healthy piglet.</title>
        <authorList>
            <person name="Zhang D."/>
        </authorList>
    </citation>
    <scope>NUCLEOTIDE SEQUENCE [LARGE SCALE GENOMIC DNA]</scope>
    <source>
        <strain evidence="9 13">ZLS006</strain>
    </source>
</reference>
<keyword evidence="4 7" id="KW-0406">Ion transport</keyword>
<gene>
    <name evidence="7 8" type="primary">atpH</name>
    <name evidence="9" type="ORF">B7R82_05805</name>
    <name evidence="11" type="ORF">FYL06_02440</name>
    <name evidence="10" type="ORF">FYL10_00600</name>
    <name evidence="8" type="ORF">LSJ_0644</name>
</gene>
<keyword evidence="5 7" id="KW-0472">Membrane</keyword>
<keyword evidence="2 7" id="KW-0813">Transport</keyword>
<keyword evidence="7" id="KW-0139">CF(1)</keyword>
<evidence type="ECO:0000256" key="4">
    <source>
        <dbReference type="ARBA" id="ARBA00023065"/>
    </source>
</evidence>
<dbReference type="EMBL" id="VSTU01000002">
    <property type="protein sequence ID" value="MYZ65820.1"/>
    <property type="molecule type" value="Genomic_DNA"/>
</dbReference>
<dbReference type="EMBL" id="VSTR01000001">
    <property type="protein sequence ID" value="MYY72195.1"/>
    <property type="molecule type" value="Genomic_DNA"/>
</dbReference>
<evidence type="ECO:0000313" key="9">
    <source>
        <dbReference type="EMBL" id="ARU19529.1"/>
    </source>
</evidence>
<evidence type="ECO:0000313" key="11">
    <source>
        <dbReference type="EMBL" id="MYZ65820.1"/>
    </source>
</evidence>
<dbReference type="GO" id="GO:0016787">
    <property type="term" value="F:hydrolase activity"/>
    <property type="evidence" value="ECO:0007669"/>
    <property type="project" value="UniProtKB-KW"/>
</dbReference>
<dbReference type="SMR" id="A0A089QF03"/>
<evidence type="ECO:0000313" key="15">
    <source>
        <dbReference type="Proteomes" id="UP000471300"/>
    </source>
</evidence>
<protein>
    <recommendedName>
        <fullName evidence="7">ATP synthase subunit delta</fullName>
    </recommendedName>
    <alternativeName>
        <fullName evidence="7">ATP synthase F(1) sector subunit delta</fullName>
    </alternativeName>
    <alternativeName>
        <fullName evidence="7">F-type ATPase subunit delta</fullName>
        <shortName evidence="7">F-ATPase subunit delta</shortName>
    </alternativeName>
</protein>
<dbReference type="AlphaFoldDB" id="A0A089QF03"/>
<dbReference type="HAMAP" id="MF_01416">
    <property type="entry name" value="ATP_synth_delta_bact"/>
    <property type="match status" value="1"/>
</dbReference>
<evidence type="ECO:0000313" key="13">
    <source>
        <dbReference type="Proteomes" id="UP000195378"/>
    </source>
</evidence>
<organism evidence="8 12">
    <name type="scientific">Ligilactobacillus salivarius</name>
    <dbReference type="NCBI Taxonomy" id="1624"/>
    <lineage>
        <taxon>Bacteria</taxon>
        <taxon>Bacillati</taxon>
        <taxon>Bacillota</taxon>
        <taxon>Bacilli</taxon>
        <taxon>Lactobacillales</taxon>
        <taxon>Lactobacillaceae</taxon>
        <taxon>Ligilactobacillus</taxon>
    </lineage>
</organism>
<dbReference type="Proteomes" id="UP000195378">
    <property type="component" value="Chromosome"/>
</dbReference>
<dbReference type="RefSeq" id="WP_011475836.1">
    <property type="nucleotide sequence ID" value="NZ_CAKMBQ010000001.1"/>
</dbReference>
<dbReference type="InterPro" id="IPR000711">
    <property type="entry name" value="ATPase_OSCP/dsu"/>
</dbReference>
<evidence type="ECO:0000256" key="3">
    <source>
        <dbReference type="ARBA" id="ARBA00022781"/>
    </source>
</evidence>
<evidence type="ECO:0000256" key="6">
    <source>
        <dbReference type="ARBA" id="ARBA00023310"/>
    </source>
</evidence>